<dbReference type="Gene3D" id="1.10.10.1890">
    <property type="entry name" value="Ska1 microtubule binding domain-like"/>
    <property type="match status" value="1"/>
</dbReference>
<dbReference type="GO" id="GO:0005876">
    <property type="term" value="C:spindle microtubule"/>
    <property type="evidence" value="ECO:0007669"/>
    <property type="project" value="TreeGrafter"/>
</dbReference>
<dbReference type="GO" id="GO:0072686">
    <property type="term" value="C:mitotic spindle"/>
    <property type="evidence" value="ECO:0007669"/>
    <property type="project" value="TreeGrafter"/>
</dbReference>
<dbReference type="EnsemblMetazoa" id="ASIC002806-RA">
    <property type="protein sequence ID" value="ASIC002806-PA"/>
    <property type="gene ID" value="ASIC002806"/>
</dbReference>
<dbReference type="VEuPathDB" id="VectorBase:ASIC002806"/>
<evidence type="ECO:0000313" key="5">
    <source>
        <dbReference type="EnsemblMetazoa" id="ASIC002806-PA"/>
    </source>
</evidence>
<dbReference type="PANTHER" id="PTHR28573">
    <property type="entry name" value="SPINDLE AND KINETOCHORE-ASSOCIATED PROTEIN 1"/>
    <property type="match status" value="1"/>
</dbReference>
<dbReference type="GO" id="GO:0007059">
    <property type="term" value="P:chromosome segregation"/>
    <property type="evidence" value="ECO:0007669"/>
    <property type="project" value="InterPro"/>
</dbReference>
<dbReference type="GO" id="GO:0000278">
    <property type="term" value="P:mitotic cell cycle"/>
    <property type="evidence" value="ECO:0007669"/>
    <property type="project" value="TreeGrafter"/>
</dbReference>
<accession>A0A084VD11</accession>
<protein>
    <recommendedName>
        <fullName evidence="2">SKA complex subunit 1</fullName>
    </recommendedName>
    <alternativeName>
        <fullName evidence="3">Spindle and kinetochore-associated protein 1</fullName>
    </alternativeName>
</protein>
<evidence type="ECO:0000256" key="1">
    <source>
        <dbReference type="ARBA" id="ARBA00006836"/>
    </source>
</evidence>
<dbReference type="Pfam" id="PF07160">
    <property type="entry name" value="SKA1"/>
    <property type="match status" value="1"/>
</dbReference>
<dbReference type="InterPro" id="IPR042031">
    <property type="entry name" value="SKA1_MBD_sf"/>
</dbReference>
<comment type="similarity">
    <text evidence="1">Belongs to the SKA1 family.</text>
</comment>
<dbReference type="OMA" id="NELLMLH"/>
<evidence type="ECO:0000313" key="6">
    <source>
        <dbReference type="Proteomes" id="UP000030765"/>
    </source>
</evidence>
<proteinExistence type="inferred from homology"/>
<sequence>MDTLEALFQKQIETIKRIELFLDIYKCKQHVSEDLRDLRSDVRVASEKLHQTREYLETDRKQVSSQFIEIMRKMRRNELLMLHLLELAPSSVENAASKPAPKIPSDVLKEVQNENPTKMYLADYSKSPFTVRSKHRAMKFYDFDAEITEEQFDTIPKYLKGRMQLSELTQFLQGEIIKCFEDKYALMYKQRKAIPNQQDVTVWKEYNNLQANFPGHSFITQDDLTRKTGKVLDKKTYSKLQMLRHLHILQEVRSEGIVYFLWVYNK</sequence>
<dbReference type="GO" id="GO:0031110">
    <property type="term" value="P:regulation of microtubule polymerization or depolymerization"/>
    <property type="evidence" value="ECO:0007669"/>
    <property type="project" value="TreeGrafter"/>
</dbReference>
<dbReference type="GO" id="GO:0008017">
    <property type="term" value="F:microtubule binding"/>
    <property type="evidence" value="ECO:0007669"/>
    <property type="project" value="InterPro"/>
</dbReference>
<dbReference type="OrthoDB" id="5962at2759"/>
<evidence type="ECO:0000256" key="3">
    <source>
        <dbReference type="ARBA" id="ARBA00047202"/>
    </source>
</evidence>
<dbReference type="GO" id="GO:0051301">
    <property type="term" value="P:cell division"/>
    <property type="evidence" value="ECO:0007669"/>
    <property type="project" value="InterPro"/>
</dbReference>
<dbReference type="STRING" id="74873.A0A084VD11"/>
<dbReference type="EMBL" id="KE524642">
    <property type="protein sequence ID" value="KFB35855.1"/>
    <property type="molecule type" value="Genomic_DNA"/>
</dbReference>
<keyword evidence="6" id="KW-1185">Reference proteome</keyword>
<dbReference type="GO" id="GO:0000940">
    <property type="term" value="C:outer kinetochore"/>
    <property type="evidence" value="ECO:0007669"/>
    <property type="project" value="TreeGrafter"/>
</dbReference>
<dbReference type="AlphaFoldDB" id="A0A084VD11"/>
<dbReference type="PANTHER" id="PTHR28573:SF1">
    <property type="entry name" value="SPINDLE AND KINETOCHORE-ASSOCIATED PROTEIN 1"/>
    <property type="match status" value="1"/>
</dbReference>
<organism evidence="4">
    <name type="scientific">Anopheles sinensis</name>
    <name type="common">Mosquito</name>
    <dbReference type="NCBI Taxonomy" id="74873"/>
    <lineage>
        <taxon>Eukaryota</taxon>
        <taxon>Metazoa</taxon>
        <taxon>Ecdysozoa</taxon>
        <taxon>Arthropoda</taxon>
        <taxon>Hexapoda</taxon>
        <taxon>Insecta</taxon>
        <taxon>Pterygota</taxon>
        <taxon>Neoptera</taxon>
        <taxon>Endopterygota</taxon>
        <taxon>Diptera</taxon>
        <taxon>Nematocera</taxon>
        <taxon>Culicoidea</taxon>
        <taxon>Culicidae</taxon>
        <taxon>Anophelinae</taxon>
        <taxon>Anopheles</taxon>
    </lineage>
</organism>
<name>A0A084VD11_ANOSI</name>
<evidence type="ECO:0000313" key="4">
    <source>
        <dbReference type="EMBL" id="KFB35855.1"/>
    </source>
</evidence>
<evidence type="ECO:0000256" key="2">
    <source>
        <dbReference type="ARBA" id="ARBA00047182"/>
    </source>
</evidence>
<reference evidence="4 6" key="1">
    <citation type="journal article" date="2014" name="BMC Genomics">
        <title>Genome sequence of Anopheles sinensis provides insight into genetics basis of mosquito competence for malaria parasites.</title>
        <authorList>
            <person name="Zhou D."/>
            <person name="Zhang D."/>
            <person name="Ding G."/>
            <person name="Shi L."/>
            <person name="Hou Q."/>
            <person name="Ye Y."/>
            <person name="Xu Y."/>
            <person name="Zhou H."/>
            <person name="Xiong C."/>
            <person name="Li S."/>
            <person name="Yu J."/>
            <person name="Hong S."/>
            <person name="Yu X."/>
            <person name="Zou P."/>
            <person name="Chen C."/>
            <person name="Chang X."/>
            <person name="Wang W."/>
            <person name="Lv Y."/>
            <person name="Sun Y."/>
            <person name="Ma L."/>
            <person name="Shen B."/>
            <person name="Zhu C."/>
        </authorList>
    </citation>
    <scope>NUCLEOTIDE SEQUENCE [LARGE SCALE GENOMIC DNA]</scope>
</reference>
<gene>
    <name evidence="4" type="ORF">ZHAS_00002806</name>
</gene>
<dbReference type="EMBL" id="ATLV01011119">
    <property type="status" value="NOT_ANNOTATED_CDS"/>
    <property type="molecule type" value="Genomic_DNA"/>
</dbReference>
<reference evidence="5" key="2">
    <citation type="submission" date="2020-05" db="UniProtKB">
        <authorList>
            <consortium name="EnsemblMetazoa"/>
        </authorList>
    </citation>
    <scope>IDENTIFICATION</scope>
</reference>
<dbReference type="Proteomes" id="UP000030765">
    <property type="component" value="Unassembled WGS sequence"/>
</dbReference>
<dbReference type="InterPro" id="IPR009829">
    <property type="entry name" value="SKA1"/>
</dbReference>